<organism evidence="1 2">
    <name type="scientific">Potamilus streckersoni</name>
    <dbReference type="NCBI Taxonomy" id="2493646"/>
    <lineage>
        <taxon>Eukaryota</taxon>
        <taxon>Metazoa</taxon>
        <taxon>Spiralia</taxon>
        <taxon>Lophotrochozoa</taxon>
        <taxon>Mollusca</taxon>
        <taxon>Bivalvia</taxon>
        <taxon>Autobranchia</taxon>
        <taxon>Heteroconchia</taxon>
        <taxon>Palaeoheterodonta</taxon>
        <taxon>Unionida</taxon>
        <taxon>Unionoidea</taxon>
        <taxon>Unionidae</taxon>
        <taxon>Ambleminae</taxon>
        <taxon>Lampsilini</taxon>
        <taxon>Potamilus</taxon>
    </lineage>
</organism>
<comment type="caution">
    <text evidence="1">The sequence shown here is derived from an EMBL/GenBank/DDBJ whole genome shotgun (WGS) entry which is preliminary data.</text>
</comment>
<protein>
    <submittedName>
        <fullName evidence="1">Uncharacterized protein</fullName>
    </submittedName>
</protein>
<evidence type="ECO:0000313" key="2">
    <source>
        <dbReference type="Proteomes" id="UP001195483"/>
    </source>
</evidence>
<dbReference type="AlphaFoldDB" id="A0AAE0VZB2"/>
<reference evidence="1" key="1">
    <citation type="journal article" date="2021" name="Genome Biol. Evol.">
        <title>A High-Quality Reference Genome for a Parasitic Bivalve with Doubly Uniparental Inheritance (Bivalvia: Unionida).</title>
        <authorList>
            <person name="Smith C.H."/>
        </authorList>
    </citation>
    <scope>NUCLEOTIDE SEQUENCE</scope>
    <source>
        <strain evidence="1">CHS0354</strain>
    </source>
</reference>
<evidence type="ECO:0000313" key="1">
    <source>
        <dbReference type="EMBL" id="KAK3595364.1"/>
    </source>
</evidence>
<reference evidence="1" key="2">
    <citation type="journal article" date="2021" name="Genome Biol. Evol.">
        <title>Developing a high-quality reference genome for a parasitic bivalve with doubly uniparental inheritance (Bivalvia: Unionida).</title>
        <authorList>
            <person name="Smith C.H."/>
        </authorList>
    </citation>
    <scope>NUCLEOTIDE SEQUENCE</scope>
    <source>
        <strain evidence="1">CHS0354</strain>
        <tissue evidence="1">Mantle</tissue>
    </source>
</reference>
<gene>
    <name evidence="1" type="ORF">CHS0354_008787</name>
</gene>
<dbReference type="Proteomes" id="UP001195483">
    <property type="component" value="Unassembled WGS sequence"/>
</dbReference>
<accession>A0AAE0VZB2</accession>
<dbReference type="EMBL" id="JAEAOA010000576">
    <property type="protein sequence ID" value="KAK3595364.1"/>
    <property type="molecule type" value="Genomic_DNA"/>
</dbReference>
<keyword evidence="2" id="KW-1185">Reference proteome</keyword>
<name>A0AAE0VZB2_9BIVA</name>
<sequence length="189" mass="21221">MTIVPGDYQPFPEGGCSKETSENIKHEIIAYLGFSKKRLHTTSRFLRPTFGVGRKRKVDDISLPQTTSSDVDVDKNDCNNCEVNESIKLSLLGSSTLNVSVLMHDYTGPVSKISSKVNKCEQTCTVQIKDSSTQTDFPVTCNKKPTVDVGIQCNKPDIAVEDIKGNYYEVQFYRHSNICDTNVNFQYYQ</sequence>
<proteinExistence type="predicted"/>
<reference evidence="1" key="3">
    <citation type="submission" date="2023-05" db="EMBL/GenBank/DDBJ databases">
        <authorList>
            <person name="Smith C.H."/>
        </authorList>
    </citation>
    <scope>NUCLEOTIDE SEQUENCE</scope>
    <source>
        <strain evidence="1">CHS0354</strain>
        <tissue evidence="1">Mantle</tissue>
    </source>
</reference>